<name>A0A6V7V1I8_MELEN</name>
<evidence type="ECO:0000256" key="2">
    <source>
        <dbReference type="ARBA" id="ARBA00022692"/>
    </source>
</evidence>
<keyword evidence="2 6" id="KW-0812">Transmembrane</keyword>
<protein>
    <recommendedName>
        <fullName evidence="7">Amino acid permease/ SLC12A domain-containing protein</fullName>
    </recommendedName>
</protein>
<feature type="transmembrane region" description="Helical" evidence="6">
    <location>
        <begin position="332"/>
        <end position="352"/>
    </location>
</feature>
<dbReference type="GO" id="GO:0006884">
    <property type="term" value="P:cell volume homeostasis"/>
    <property type="evidence" value="ECO:0007669"/>
    <property type="project" value="TreeGrafter"/>
</dbReference>
<dbReference type="EMBL" id="CAJEWN010000144">
    <property type="protein sequence ID" value="CAD2168677.1"/>
    <property type="molecule type" value="Genomic_DNA"/>
</dbReference>
<keyword evidence="4 6" id="KW-0472">Membrane</keyword>
<keyword evidence="3 6" id="KW-1133">Transmembrane helix</keyword>
<feature type="transmembrane region" description="Helical" evidence="6">
    <location>
        <begin position="244"/>
        <end position="271"/>
    </location>
</feature>
<dbReference type="GO" id="GO:0055064">
    <property type="term" value="P:chloride ion homeostasis"/>
    <property type="evidence" value="ECO:0007669"/>
    <property type="project" value="TreeGrafter"/>
</dbReference>
<dbReference type="PANTHER" id="PTHR11827">
    <property type="entry name" value="SOLUTE CARRIER FAMILY 12, CATION COTRANSPORTERS"/>
    <property type="match status" value="1"/>
</dbReference>
<comment type="caution">
    <text evidence="8">The sequence shown here is derived from an EMBL/GenBank/DDBJ whole genome shotgun (WGS) entry which is preliminary data.</text>
</comment>
<reference evidence="8 9" key="1">
    <citation type="submission" date="2020-08" db="EMBL/GenBank/DDBJ databases">
        <authorList>
            <person name="Koutsovoulos G."/>
            <person name="Danchin GJ E."/>
        </authorList>
    </citation>
    <scope>NUCLEOTIDE SEQUENCE [LARGE SCALE GENOMIC DNA]</scope>
</reference>
<dbReference type="FunFam" id="1.20.1740.10:FF:000049">
    <property type="entry name" value="Solute carrier family 12 (potassium/chloride transporter), member 4"/>
    <property type="match status" value="1"/>
</dbReference>
<dbReference type="GO" id="GO:0045202">
    <property type="term" value="C:synapse"/>
    <property type="evidence" value="ECO:0007669"/>
    <property type="project" value="GOC"/>
</dbReference>
<dbReference type="Proteomes" id="UP000580250">
    <property type="component" value="Unassembled WGS sequence"/>
</dbReference>
<evidence type="ECO:0000259" key="7">
    <source>
        <dbReference type="Pfam" id="PF00324"/>
    </source>
</evidence>
<dbReference type="GO" id="GO:0015379">
    <property type="term" value="F:potassium:chloride symporter activity"/>
    <property type="evidence" value="ECO:0007669"/>
    <property type="project" value="TreeGrafter"/>
</dbReference>
<gene>
    <name evidence="8" type="ORF">MENT_LOCUS20060</name>
</gene>
<feature type="transmembrane region" description="Helical" evidence="6">
    <location>
        <begin position="291"/>
        <end position="320"/>
    </location>
</feature>
<dbReference type="OrthoDB" id="2020542at2759"/>
<evidence type="ECO:0000313" key="8">
    <source>
        <dbReference type="EMBL" id="CAD2168677.1"/>
    </source>
</evidence>
<feature type="region of interest" description="Disordered" evidence="5">
    <location>
        <begin position="174"/>
        <end position="202"/>
    </location>
</feature>
<sequence length="559" mass="61551">MASRFQVSSVNKEAPIANIENDDSNYFQHSKDVCIRPTTTIPTRNPEVQIRVFNVDSQQIPADEEDDHPFLYHDEEVDNGDVGQLEGRGELSQQPLLITDTTNNRLATNNNKVDTSHNNGGTPLLPENVPLCVKQHCDLNLALYQDEYSGAKRQNIGQMLRSLSLYNSILPTSNEDPESTIKGSSNGANGNNNNNGKNRNGKPQAAAKLGTIMGVYIPCLQNIFGVLFFIRLPWIVGTAGVLEAFLVVLLCCSVTFLTSISLSAIATNGVVSGGGPYYMISRNLGPELGGAVGILFYLGTTIAASMYIIGAVEIFLIYIMPQAKVFDDMYHNFRLFGSILLILVGLIVLAGVKIVNKFALPAVLVVIACIVCTFVGIFLKFGGTDSLKFCMVGNRPVDLSGFHAIHGYIPNCTDEGLRNVFCMKPTNNNKNNNNKNSNNNLDTTTIKTSIKKSFQRNKIVHSYAKPAVLSNCDRYFERVVQSNPSDIRMESAIPGLSSGVFYENLYSKYRRNGDVLTKLQSKTPELPPDPNNKQNSFWVFSDTTTSFMLGFWLVFSSLQ</sequence>
<dbReference type="GO" id="GO:0005886">
    <property type="term" value="C:plasma membrane"/>
    <property type="evidence" value="ECO:0007669"/>
    <property type="project" value="TreeGrafter"/>
</dbReference>
<dbReference type="Gene3D" id="1.20.1740.10">
    <property type="entry name" value="Amino acid/polyamine transporter I"/>
    <property type="match status" value="1"/>
</dbReference>
<dbReference type="InterPro" id="IPR004841">
    <property type="entry name" value="AA-permease/SLC12A_dom"/>
</dbReference>
<feature type="transmembrane region" description="Helical" evidence="6">
    <location>
        <begin position="358"/>
        <end position="379"/>
    </location>
</feature>
<accession>A0A6V7V1I8</accession>
<evidence type="ECO:0000256" key="4">
    <source>
        <dbReference type="ARBA" id="ARBA00023136"/>
    </source>
</evidence>
<proteinExistence type="predicted"/>
<dbReference type="GO" id="GO:0055075">
    <property type="term" value="P:potassium ion homeostasis"/>
    <property type="evidence" value="ECO:0007669"/>
    <property type="project" value="TreeGrafter"/>
</dbReference>
<evidence type="ECO:0000313" key="9">
    <source>
        <dbReference type="Proteomes" id="UP000580250"/>
    </source>
</evidence>
<evidence type="ECO:0000256" key="5">
    <source>
        <dbReference type="SAM" id="MobiDB-lite"/>
    </source>
</evidence>
<dbReference type="PANTHER" id="PTHR11827:SF73">
    <property type="entry name" value="KAZACHOC, ISOFORM G"/>
    <property type="match status" value="1"/>
</dbReference>
<evidence type="ECO:0000256" key="1">
    <source>
        <dbReference type="ARBA" id="ARBA00004141"/>
    </source>
</evidence>
<dbReference type="GO" id="GO:0007268">
    <property type="term" value="P:chemical synaptic transmission"/>
    <property type="evidence" value="ECO:0007669"/>
    <property type="project" value="TreeGrafter"/>
</dbReference>
<feature type="transmembrane region" description="Helical" evidence="6">
    <location>
        <begin position="209"/>
        <end position="232"/>
    </location>
</feature>
<dbReference type="Pfam" id="PF00324">
    <property type="entry name" value="AA_permease"/>
    <property type="match status" value="1"/>
</dbReference>
<evidence type="ECO:0000256" key="3">
    <source>
        <dbReference type="ARBA" id="ARBA00022989"/>
    </source>
</evidence>
<dbReference type="InterPro" id="IPR004842">
    <property type="entry name" value="SLC12A_fam"/>
</dbReference>
<dbReference type="GO" id="GO:1990573">
    <property type="term" value="P:potassium ion import across plasma membrane"/>
    <property type="evidence" value="ECO:0007669"/>
    <property type="project" value="TreeGrafter"/>
</dbReference>
<feature type="domain" description="Amino acid permease/ SLC12A" evidence="7">
    <location>
        <begin position="215"/>
        <end position="382"/>
    </location>
</feature>
<evidence type="ECO:0000256" key="6">
    <source>
        <dbReference type="SAM" id="Phobius"/>
    </source>
</evidence>
<comment type="subcellular location">
    <subcellularLocation>
        <location evidence="1">Membrane</location>
        <topology evidence="1">Multi-pass membrane protein</topology>
    </subcellularLocation>
</comment>
<dbReference type="AlphaFoldDB" id="A0A6V7V1I8"/>
<feature type="compositionally biased region" description="Low complexity" evidence="5">
    <location>
        <begin position="182"/>
        <end position="202"/>
    </location>
</feature>
<organism evidence="8 9">
    <name type="scientific">Meloidogyne enterolobii</name>
    <name type="common">Root-knot nematode worm</name>
    <name type="synonym">Meloidogyne mayaguensis</name>
    <dbReference type="NCBI Taxonomy" id="390850"/>
    <lineage>
        <taxon>Eukaryota</taxon>
        <taxon>Metazoa</taxon>
        <taxon>Ecdysozoa</taxon>
        <taxon>Nematoda</taxon>
        <taxon>Chromadorea</taxon>
        <taxon>Rhabditida</taxon>
        <taxon>Tylenchina</taxon>
        <taxon>Tylenchomorpha</taxon>
        <taxon>Tylenchoidea</taxon>
        <taxon>Meloidogynidae</taxon>
        <taxon>Meloidogyninae</taxon>
        <taxon>Meloidogyne</taxon>
    </lineage>
</organism>